<dbReference type="AlphaFoldDB" id="A0AA88DZS7"/>
<evidence type="ECO:0000313" key="2">
    <source>
        <dbReference type="Proteomes" id="UP001187192"/>
    </source>
</evidence>
<sequence>MVEYGMMKPTTTVFIFDRRGILSVDENTEPTTTVFKENRRGIMSVDDNTELYHDVYFLP</sequence>
<keyword evidence="2" id="KW-1185">Reference proteome</keyword>
<name>A0AA88DZS7_FICCA</name>
<evidence type="ECO:0000313" key="1">
    <source>
        <dbReference type="EMBL" id="GMN64943.1"/>
    </source>
</evidence>
<reference evidence="1" key="1">
    <citation type="submission" date="2023-07" db="EMBL/GenBank/DDBJ databases">
        <title>draft genome sequence of fig (Ficus carica).</title>
        <authorList>
            <person name="Takahashi T."/>
            <person name="Nishimura K."/>
        </authorList>
    </citation>
    <scope>NUCLEOTIDE SEQUENCE</scope>
</reference>
<protein>
    <submittedName>
        <fullName evidence="1">Uncharacterized protein</fullName>
    </submittedName>
</protein>
<feature type="non-terminal residue" evidence="1">
    <location>
        <position position="1"/>
    </location>
</feature>
<dbReference type="EMBL" id="BTGU01000202">
    <property type="protein sequence ID" value="GMN64943.1"/>
    <property type="molecule type" value="Genomic_DNA"/>
</dbReference>
<accession>A0AA88DZS7</accession>
<gene>
    <name evidence="1" type="ORF">TIFTF001_034016</name>
</gene>
<comment type="caution">
    <text evidence="1">The sequence shown here is derived from an EMBL/GenBank/DDBJ whole genome shotgun (WGS) entry which is preliminary data.</text>
</comment>
<organism evidence="1 2">
    <name type="scientific">Ficus carica</name>
    <name type="common">Common fig</name>
    <dbReference type="NCBI Taxonomy" id="3494"/>
    <lineage>
        <taxon>Eukaryota</taxon>
        <taxon>Viridiplantae</taxon>
        <taxon>Streptophyta</taxon>
        <taxon>Embryophyta</taxon>
        <taxon>Tracheophyta</taxon>
        <taxon>Spermatophyta</taxon>
        <taxon>Magnoliopsida</taxon>
        <taxon>eudicotyledons</taxon>
        <taxon>Gunneridae</taxon>
        <taxon>Pentapetalae</taxon>
        <taxon>rosids</taxon>
        <taxon>fabids</taxon>
        <taxon>Rosales</taxon>
        <taxon>Moraceae</taxon>
        <taxon>Ficeae</taxon>
        <taxon>Ficus</taxon>
    </lineage>
</organism>
<proteinExistence type="predicted"/>
<dbReference type="Proteomes" id="UP001187192">
    <property type="component" value="Unassembled WGS sequence"/>
</dbReference>